<dbReference type="CDD" id="cd16148">
    <property type="entry name" value="sulfatase_like"/>
    <property type="match status" value="1"/>
</dbReference>
<dbReference type="EMBL" id="KE356560">
    <property type="protein sequence ID" value="ERG93511.1"/>
    <property type="molecule type" value="Genomic_DNA"/>
</dbReference>
<evidence type="ECO:0000313" key="2">
    <source>
        <dbReference type="EMBL" id="ERG93511.1"/>
    </source>
</evidence>
<dbReference type="InterPro" id="IPR052701">
    <property type="entry name" value="GAG_Ulvan_Degrading_Sulfatases"/>
</dbReference>
<protein>
    <submittedName>
        <fullName evidence="2">Arylsulfatase A related enzyme</fullName>
    </submittedName>
</protein>
<gene>
    <name evidence="2" type="ORF">J07HQW1_03574</name>
</gene>
<evidence type="ECO:0000313" key="3">
    <source>
        <dbReference type="Proteomes" id="UP000030649"/>
    </source>
</evidence>
<dbReference type="PANTHER" id="PTHR43751">
    <property type="entry name" value="SULFATASE"/>
    <property type="match status" value="1"/>
</dbReference>
<dbReference type="SUPFAM" id="SSF53649">
    <property type="entry name" value="Alkaline phosphatase-like"/>
    <property type="match status" value="1"/>
</dbReference>
<dbReference type="AlphaFoldDB" id="U1PMP6"/>
<evidence type="ECO:0000259" key="1">
    <source>
        <dbReference type="Pfam" id="PF00884"/>
    </source>
</evidence>
<dbReference type="STRING" id="1238424.J07HQW1_03574"/>
<dbReference type="HOGENOM" id="CLU_006332_14_1_2"/>
<proteinExistence type="predicted"/>
<reference evidence="2 3" key="1">
    <citation type="journal article" date="2013" name="PLoS ONE">
        <title>Assembly-driven community genomics of a hypersaline microbial ecosystem.</title>
        <authorList>
            <person name="Podell S."/>
            <person name="Ugalde J.A."/>
            <person name="Narasingarao P."/>
            <person name="Banfield J.F."/>
            <person name="Heidelberg K.B."/>
            <person name="Allen E.E."/>
        </authorList>
    </citation>
    <scope>NUCLEOTIDE SEQUENCE [LARGE SCALE GENOMIC DNA]</scope>
    <source>
        <strain evidence="3">J07HQW1</strain>
    </source>
</reference>
<dbReference type="Pfam" id="PF00884">
    <property type="entry name" value="Sulfatase"/>
    <property type="match status" value="1"/>
</dbReference>
<dbReference type="Proteomes" id="UP000030649">
    <property type="component" value="Unassembled WGS sequence"/>
</dbReference>
<accession>U1PMP6</accession>
<sequence>MSPDTSVSNVILITVDSLRADAIGPYNDDQQTPVLDEIAANGTTFEHAFATGNWTPFSFPSLLASRPVFADTGEIGVEAVPTLAQTLANAGVATGGFNAANGFLTEHWGYNAGFDTFDSFVASVGSNIYSRYLATHPTVEAWLQLVGAPFRRLRSAFTGNSNDRPFFDASRLFDVERAAQSFITETDAPFFLWIHYMDTHTPYVPAPRYIREVSNGLVGTHRMLLAHTRTGLGREVGDRTLNDLRTLYQAAVRQVDASIGRLRNTLQTTEHADETAFIIAGDHGEEFQEHGHLAHYPKLYDELIQIPLLIHLPDSLSIQQRHRVREPVGLDDIPPTIASLFDIDSLPPWTGSSLLSSVIGDSCAITDPVVSVAVRGETVTTQPIPRRIEDGELLISVRNHAWTYIEHVDTEHRELYYRPADPAQQTDLSVDPTALQQQVIDQFATVAAEHVVTLRQATTNNGETAADDTDDHNDTTVKNNAVEAQLSALGYK</sequence>
<dbReference type="InterPro" id="IPR000917">
    <property type="entry name" value="Sulfatase_N"/>
</dbReference>
<dbReference type="InterPro" id="IPR017850">
    <property type="entry name" value="Alkaline_phosphatase_core_sf"/>
</dbReference>
<name>U1PMP6_9EURY</name>
<dbReference type="PANTHER" id="PTHR43751:SF3">
    <property type="entry name" value="SULFATASE N-TERMINAL DOMAIN-CONTAINING PROTEIN"/>
    <property type="match status" value="1"/>
</dbReference>
<organism evidence="2 3">
    <name type="scientific">Haloquadratum walsbyi J07HQW1</name>
    <dbReference type="NCBI Taxonomy" id="1238424"/>
    <lineage>
        <taxon>Archaea</taxon>
        <taxon>Methanobacteriati</taxon>
        <taxon>Methanobacteriota</taxon>
        <taxon>Stenosarchaea group</taxon>
        <taxon>Halobacteria</taxon>
        <taxon>Halobacteriales</taxon>
        <taxon>Haloferacaceae</taxon>
        <taxon>Haloquadratum</taxon>
    </lineage>
</organism>
<dbReference type="Gene3D" id="3.40.720.10">
    <property type="entry name" value="Alkaline Phosphatase, subunit A"/>
    <property type="match status" value="1"/>
</dbReference>
<feature type="domain" description="Sulfatase N-terminal" evidence="1">
    <location>
        <begin position="8"/>
        <end position="343"/>
    </location>
</feature>